<dbReference type="AlphaFoldDB" id="A0A845SNM8"/>
<evidence type="ECO:0000256" key="1">
    <source>
        <dbReference type="SAM" id="SignalP"/>
    </source>
</evidence>
<dbReference type="InterPro" id="IPR000772">
    <property type="entry name" value="Ricin_B_lectin"/>
</dbReference>
<accession>A0A845SNM8</accession>
<dbReference type="Gene3D" id="2.80.10.50">
    <property type="match status" value="1"/>
</dbReference>
<organism evidence="3 4">
    <name type="scientific">Acerihabitans arboris</name>
    <dbReference type="NCBI Taxonomy" id="2691583"/>
    <lineage>
        <taxon>Bacteria</taxon>
        <taxon>Pseudomonadati</taxon>
        <taxon>Pseudomonadota</taxon>
        <taxon>Gammaproteobacteria</taxon>
        <taxon>Enterobacterales</taxon>
        <taxon>Pectobacteriaceae</taxon>
        <taxon>Acerihabitans</taxon>
    </lineage>
</organism>
<reference evidence="3 4" key="1">
    <citation type="submission" date="2019-12" db="EMBL/GenBank/DDBJ databases">
        <authorList>
            <person name="Lee S.D."/>
        </authorList>
    </citation>
    <scope>NUCLEOTIDE SEQUENCE [LARGE SCALE GENOMIC DNA]</scope>
    <source>
        <strain evidence="3 4">SAP-6</strain>
    </source>
</reference>
<dbReference type="SUPFAM" id="SSF50370">
    <property type="entry name" value="Ricin B-like lectins"/>
    <property type="match status" value="1"/>
</dbReference>
<evidence type="ECO:0000313" key="4">
    <source>
        <dbReference type="Proteomes" id="UP000461443"/>
    </source>
</evidence>
<dbReference type="CDD" id="cd23415">
    <property type="entry name" value="beta-trefoil_Ricin_AH"/>
    <property type="match status" value="1"/>
</dbReference>
<gene>
    <name evidence="3" type="ORF">GRH90_15460</name>
</gene>
<evidence type="ECO:0000313" key="3">
    <source>
        <dbReference type="EMBL" id="NDL64138.1"/>
    </source>
</evidence>
<feature type="signal peptide" evidence="1">
    <location>
        <begin position="1"/>
        <end position="20"/>
    </location>
</feature>
<dbReference type="PROSITE" id="PS50231">
    <property type="entry name" value="RICIN_B_LECTIN"/>
    <property type="match status" value="1"/>
</dbReference>
<dbReference type="Proteomes" id="UP000461443">
    <property type="component" value="Unassembled WGS sequence"/>
</dbReference>
<dbReference type="RefSeq" id="WP_162366849.1">
    <property type="nucleotide sequence ID" value="NZ_WUBS01000010.1"/>
</dbReference>
<protein>
    <recommendedName>
        <fullName evidence="2">Ricin B lectin domain-containing protein</fullName>
    </recommendedName>
</protein>
<dbReference type="EMBL" id="WUBS01000010">
    <property type="protein sequence ID" value="NDL64138.1"/>
    <property type="molecule type" value="Genomic_DNA"/>
</dbReference>
<keyword evidence="1" id="KW-0732">Signal</keyword>
<reference evidence="3 4" key="2">
    <citation type="submission" date="2020-02" db="EMBL/GenBank/DDBJ databases">
        <title>The new genus of Enterobacteriales.</title>
        <authorList>
            <person name="Kim I.S."/>
        </authorList>
    </citation>
    <scope>NUCLEOTIDE SEQUENCE [LARGE SCALE GENOMIC DNA]</scope>
    <source>
        <strain evidence="3 4">SAP-6</strain>
    </source>
</reference>
<keyword evidence="4" id="KW-1185">Reference proteome</keyword>
<dbReference type="InterPro" id="IPR035992">
    <property type="entry name" value="Ricin_B-like_lectins"/>
</dbReference>
<sequence>MVVRLSALIVALTVSFSSIAAASQEGIQGAKVVTVTTETVSGHLNIANGRNCLDENDQGKPSLLACDNVAKASPVKNTFHYIVLKSGQCLSDDGGKVPVTVACDFNDTKQQWKALQGVGTDVRNMASNKCLTTAGLSKPVTMAACAGLPAQNWMLPR</sequence>
<dbReference type="Pfam" id="PF00652">
    <property type="entry name" value="Ricin_B_lectin"/>
    <property type="match status" value="1"/>
</dbReference>
<evidence type="ECO:0000259" key="2">
    <source>
        <dbReference type="Pfam" id="PF00652"/>
    </source>
</evidence>
<comment type="caution">
    <text evidence="3">The sequence shown here is derived from an EMBL/GenBank/DDBJ whole genome shotgun (WGS) entry which is preliminary data.</text>
</comment>
<feature type="domain" description="Ricin B lectin" evidence="2">
    <location>
        <begin position="44"/>
        <end position="153"/>
    </location>
</feature>
<proteinExistence type="predicted"/>
<name>A0A845SNM8_9GAMM</name>
<feature type="chain" id="PRO_5032899357" description="Ricin B lectin domain-containing protein" evidence="1">
    <location>
        <begin position="21"/>
        <end position="157"/>
    </location>
</feature>